<dbReference type="Gene3D" id="1.10.12.10">
    <property type="entry name" value="Lyase 2-enoyl-coa Hydratase, Chain A, domain 2"/>
    <property type="match status" value="1"/>
</dbReference>
<dbReference type="InterPro" id="IPR014748">
    <property type="entry name" value="Enoyl-CoA_hydra_C"/>
</dbReference>
<dbReference type="InterPro" id="IPR001753">
    <property type="entry name" value="Enoyl-CoA_hydra/iso"/>
</dbReference>
<proteinExistence type="inferred from homology"/>
<dbReference type="InterPro" id="IPR051683">
    <property type="entry name" value="Enoyl-CoA_Hydratase/Isomerase"/>
</dbReference>
<protein>
    <submittedName>
        <fullName evidence="2">Enoyl-CoA hydratase/isomerase family protein</fullName>
    </submittedName>
</protein>
<dbReference type="PANTHER" id="PTHR42964:SF1">
    <property type="entry name" value="POLYKETIDE BIOSYNTHESIS ENOYL-COA HYDRATASE PKSH-RELATED"/>
    <property type="match status" value="1"/>
</dbReference>
<dbReference type="RefSeq" id="WP_138400758.1">
    <property type="nucleotide sequence ID" value="NZ_JBAFVI010000005.1"/>
</dbReference>
<keyword evidence="2" id="KW-0413">Isomerase</keyword>
<evidence type="ECO:0000256" key="1">
    <source>
        <dbReference type="ARBA" id="ARBA00005254"/>
    </source>
</evidence>
<name>A0A6C1KQB5_XANAU</name>
<comment type="caution">
    <text evidence="2">The sequence shown here is derived from an EMBL/GenBank/DDBJ whole genome shotgun (WGS) entry which is preliminary data.</text>
</comment>
<dbReference type="InterPro" id="IPR029045">
    <property type="entry name" value="ClpP/crotonase-like_dom_sf"/>
</dbReference>
<dbReference type="CDD" id="cd06558">
    <property type="entry name" value="crotonase-like"/>
    <property type="match status" value="1"/>
</dbReference>
<dbReference type="PANTHER" id="PTHR42964">
    <property type="entry name" value="ENOYL-COA HYDRATASE"/>
    <property type="match status" value="1"/>
</dbReference>
<comment type="similarity">
    <text evidence="1">Belongs to the enoyl-CoA hydratase/isomerase family.</text>
</comment>
<dbReference type="GO" id="GO:0016853">
    <property type="term" value="F:isomerase activity"/>
    <property type="evidence" value="ECO:0007669"/>
    <property type="project" value="UniProtKB-KW"/>
</dbReference>
<dbReference type="OrthoDB" id="9795727at2"/>
<dbReference type="AlphaFoldDB" id="A0A6C1KQB5"/>
<dbReference type="Gene3D" id="3.90.226.10">
    <property type="entry name" value="2-enoyl-CoA Hydratase, Chain A, domain 1"/>
    <property type="match status" value="1"/>
</dbReference>
<dbReference type="Pfam" id="PF00378">
    <property type="entry name" value="ECH_1"/>
    <property type="match status" value="1"/>
</dbReference>
<organism evidence="2 3">
    <name type="scientific">Xanthobacter autotrophicus</name>
    <dbReference type="NCBI Taxonomy" id="280"/>
    <lineage>
        <taxon>Bacteria</taxon>
        <taxon>Pseudomonadati</taxon>
        <taxon>Pseudomonadota</taxon>
        <taxon>Alphaproteobacteria</taxon>
        <taxon>Hyphomicrobiales</taxon>
        <taxon>Xanthobacteraceae</taxon>
        <taxon>Xanthobacter</taxon>
    </lineage>
</organism>
<evidence type="ECO:0000313" key="2">
    <source>
        <dbReference type="EMBL" id="TLX41896.1"/>
    </source>
</evidence>
<dbReference type="SUPFAM" id="SSF52096">
    <property type="entry name" value="ClpP/crotonase"/>
    <property type="match status" value="1"/>
</dbReference>
<accession>A0A6C1KQB5</accession>
<dbReference type="EMBL" id="VAUP01000035">
    <property type="protein sequence ID" value="TLX41896.1"/>
    <property type="molecule type" value="Genomic_DNA"/>
</dbReference>
<dbReference type="Proteomes" id="UP000305131">
    <property type="component" value="Unassembled WGS sequence"/>
</dbReference>
<sequence length="263" mass="27995">MSLTSTGLITTVEDGVAVITLDRPEVRNAFDDALIAALTRAYDAATIDPAVHAVLLKANGPTFCAGGDLNWMRRMAGYSRQENLADAMALAKLMRTIDLCPKPTLVRVHGSAFAGATGLIAASDIVVAVPEAEFAVTEVRIGLIPSVISPYLVRAMGARQARRYFLTAERFSAEAALALGLVHEVVPTEELDSAIARHLKALKAASRGAMAATKALIAAVDRPFDQTVLQDTARRIADQRASADGREGVSAFLEKRKPKWGTA</sequence>
<evidence type="ECO:0000313" key="3">
    <source>
        <dbReference type="Proteomes" id="UP000305131"/>
    </source>
</evidence>
<dbReference type="GeneID" id="95775249"/>
<reference evidence="2 3" key="1">
    <citation type="submission" date="2019-05" db="EMBL/GenBank/DDBJ databases">
        <authorList>
            <person name="Zhou X."/>
        </authorList>
    </citation>
    <scope>NUCLEOTIDE SEQUENCE [LARGE SCALE GENOMIC DNA]</scope>
    <source>
        <strain evidence="2 3">DSM 432</strain>
    </source>
</reference>
<gene>
    <name evidence="2" type="ORF">FBQ73_17490</name>
</gene>